<dbReference type="STRING" id="168384.SAMN05660368_00334"/>
<comment type="caution">
    <text evidence="8">The sequence shown here is derived from an EMBL/GenBank/DDBJ whole genome shotgun (WGS) entry which is preliminary data.</text>
</comment>
<keyword evidence="3 7" id="KW-0378">Hydrolase</keyword>
<gene>
    <name evidence="8" type="ORF">BRYFOR_07057</name>
</gene>
<sequence length="481" mass="54528">MKKQAVNPYLPEYEYIPDGEPYVFGDRVYVYGSHDRFGAPMFCMNDYVCWSAPVKDLSDWRYEGVIYRKNQDPKNRLGLRLLFAPDVAVGADGRYYLYYAYDFMGIMGVAVSDKPQGPYTYYGHVRYADGTIWGRRKGDSFPFDPGIFVDDDGRVYLYSGFYTPVPSIVTGGRRLRFEGGYVLELEKDMVTIKVPETLLFPKEGEGSFKNHEFFEASSMRKYDGKYYFVYSSRHNHELCYAVSDRPTGGFTFGGTLVSNGDVFLDGRTSESDARNYLGNTHGGMLRIGEEFYIFYHRQTNRSSYARQACAERLQRLPDGSFAQAEMTSCGLNGAPLRGRGIYGARIACNLWSAEGCGRYDGSSPAKRLKAHPYFTQDEKDGDEAARQYIANMRDGAVAGFKYFSLWRLEQVAVHVRGNAEGCMEVSADAGFEKLLCSIPVRVRTNDWHRFSDTAEAEDGVSALYFRFRGEGALDFLELELI</sequence>
<keyword evidence="4" id="KW-0119">Carbohydrate metabolism</keyword>
<dbReference type="PANTHER" id="PTHR43772:SF2">
    <property type="entry name" value="PUTATIVE (AFU_ORTHOLOGUE AFUA_2G04480)-RELATED"/>
    <property type="match status" value="1"/>
</dbReference>
<protein>
    <submittedName>
        <fullName evidence="8">Glycosyl hydrolase, family 43</fullName>
    </submittedName>
</protein>
<dbReference type="InterPro" id="IPR006710">
    <property type="entry name" value="Glyco_hydro_43"/>
</dbReference>
<name>C6LEK7_9FIRM</name>
<dbReference type="EMBL" id="ACCL02000008">
    <property type="protein sequence ID" value="EET60990.1"/>
    <property type="molecule type" value="Genomic_DNA"/>
</dbReference>
<evidence type="ECO:0000256" key="4">
    <source>
        <dbReference type="ARBA" id="ARBA00023277"/>
    </source>
</evidence>
<dbReference type="AlphaFoldDB" id="C6LEK7"/>
<dbReference type="RefSeq" id="WP_006861850.1">
    <property type="nucleotide sequence ID" value="NZ_ACCL02000008.1"/>
</dbReference>
<dbReference type="InterPro" id="IPR023296">
    <property type="entry name" value="Glyco_hydro_beta-prop_sf"/>
</dbReference>
<keyword evidence="2" id="KW-0858">Xylan degradation</keyword>
<proteinExistence type="inferred from homology"/>
<dbReference type="CDD" id="cd18620">
    <property type="entry name" value="GH43_XylA-like"/>
    <property type="match status" value="1"/>
</dbReference>
<organism evidence="8 9">
    <name type="scientific">Marvinbryantia formatexigens DSM 14469</name>
    <dbReference type="NCBI Taxonomy" id="478749"/>
    <lineage>
        <taxon>Bacteria</taxon>
        <taxon>Bacillati</taxon>
        <taxon>Bacillota</taxon>
        <taxon>Clostridia</taxon>
        <taxon>Lachnospirales</taxon>
        <taxon>Lachnospiraceae</taxon>
        <taxon>Marvinbryantia</taxon>
    </lineage>
</organism>
<evidence type="ECO:0000313" key="9">
    <source>
        <dbReference type="Proteomes" id="UP000005561"/>
    </source>
</evidence>
<dbReference type="eggNOG" id="COG3534">
    <property type="taxonomic scope" value="Bacteria"/>
</dbReference>
<dbReference type="GO" id="GO:0045493">
    <property type="term" value="P:xylan catabolic process"/>
    <property type="evidence" value="ECO:0007669"/>
    <property type="project" value="UniProtKB-KW"/>
</dbReference>
<accession>C6LEK7</accession>
<keyword evidence="9" id="KW-1185">Reference proteome</keyword>
<dbReference type="Gene3D" id="2.115.10.20">
    <property type="entry name" value="Glycosyl hydrolase domain, family 43"/>
    <property type="match status" value="1"/>
</dbReference>
<reference evidence="8" key="1">
    <citation type="submission" date="2009-07" db="EMBL/GenBank/DDBJ databases">
        <authorList>
            <person name="Weinstock G."/>
            <person name="Sodergren E."/>
            <person name="Clifton S."/>
            <person name="Fulton L."/>
            <person name="Fulton B."/>
            <person name="Courtney L."/>
            <person name="Fronick C."/>
            <person name="Harrison M."/>
            <person name="Strong C."/>
            <person name="Farmer C."/>
            <person name="Delahaunty K."/>
            <person name="Markovic C."/>
            <person name="Hall O."/>
            <person name="Minx P."/>
            <person name="Tomlinson C."/>
            <person name="Mitreva M."/>
            <person name="Nelson J."/>
            <person name="Hou S."/>
            <person name="Wollam A."/>
            <person name="Pepin K.H."/>
            <person name="Johnson M."/>
            <person name="Bhonagiri V."/>
            <person name="Nash W.E."/>
            <person name="Warren W."/>
            <person name="Chinwalla A."/>
            <person name="Mardis E.R."/>
            <person name="Wilson R.K."/>
        </authorList>
    </citation>
    <scope>NUCLEOTIDE SEQUENCE [LARGE SCALE GENOMIC DNA]</scope>
    <source>
        <strain evidence="8">DSM 14469</strain>
    </source>
</reference>
<evidence type="ECO:0000256" key="7">
    <source>
        <dbReference type="RuleBase" id="RU361187"/>
    </source>
</evidence>
<evidence type="ECO:0000256" key="5">
    <source>
        <dbReference type="ARBA" id="ARBA00023295"/>
    </source>
</evidence>
<dbReference type="OrthoDB" id="9801455at2"/>
<comment type="similarity">
    <text evidence="1 7">Belongs to the glycosyl hydrolase 43 family.</text>
</comment>
<feature type="site" description="Important for catalytic activity, responsible for pKa modulation of the active site Glu and correct orientation of both the proton donor and substrate" evidence="6">
    <location>
        <position position="144"/>
    </location>
</feature>
<evidence type="ECO:0000256" key="2">
    <source>
        <dbReference type="ARBA" id="ARBA00022651"/>
    </source>
</evidence>
<dbReference type="Proteomes" id="UP000005561">
    <property type="component" value="Unassembled WGS sequence"/>
</dbReference>
<dbReference type="PANTHER" id="PTHR43772">
    <property type="entry name" value="ENDO-1,4-BETA-XYLANASE"/>
    <property type="match status" value="1"/>
</dbReference>
<dbReference type="GO" id="GO:0004553">
    <property type="term" value="F:hydrolase activity, hydrolyzing O-glycosyl compounds"/>
    <property type="evidence" value="ECO:0007669"/>
    <property type="project" value="InterPro"/>
</dbReference>
<keyword evidence="5 7" id="KW-0326">Glycosidase</keyword>
<evidence type="ECO:0000256" key="6">
    <source>
        <dbReference type="PIRSR" id="PIRSR606710-2"/>
    </source>
</evidence>
<evidence type="ECO:0000313" key="8">
    <source>
        <dbReference type="EMBL" id="EET60990.1"/>
    </source>
</evidence>
<keyword evidence="2" id="KW-0624">Polysaccharide degradation</keyword>
<dbReference type="SUPFAM" id="SSF75005">
    <property type="entry name" value="Arabinanase/levansucrase/invertase"/>
    <property type="match status" value="1"/>
</dbReference>
<evidence type="ECO:0000256" key="3">
    <source>
        <dbReference type="ARBA" id="ARBA00022801"/>
    </source>
</evidence>
<dbReference type="Pfam" id="PF04616">
    <property type="entry name" value="Glyco_hydro_43"/>
    <property type="match status" value="1"/>
</dbReference>
<evidence type="ECO:0000256" key="1">
    <source>
        <dbReference type="ARBA" id="ARBA00009865"/>
    </source>
</evidence>
<dbReference type="InterPro" id="IPR052176">
    <property type="entry name" value="Glycosyl_Hydrlase_43_Enz"/>
</dbReference>